<dbReference type="Proteomes" id="UP000663856">
    <property type="component" value="Unassembled WGS sequence"/>
</dbReference>
<evidence type="ECO:0000313" key="13">
    <source>
        <dbReference type="EMBL" id="CAF3876118.1"/>
    </source>
</evidence>
<dbReference type="InterPro" id="IPR000608">
    <property type="entry name" value="UBC"/>
</dbReference>
<evidence type="ECO:0000313" key="16">
    <source>
        <dbReference type="Proteomes" id="UP000663866"/>
    </source>
</evidence>
<evidence type="ECO:0000313" key="10">
    <source>
        <dbReference type="EMBL" id="CAF2173842.1"/>
    </source>
</evidence>
<dbReference type="Proteomes" id="UP000681720">
    <property type="component" value="Unassembled WGS sequence"/>
</dbReference>
<dbReference type="FunFam" id="3.10.110.10:FF:000051">
    <property type="entry name" value="ubiquitin-conjugating enzyme E2 R2-like"/>
    <property type="match status" value="1"/>
</dbReference>
<feature type="active site" description="Glycyl thioester intermediate" evidence="3">
    <location>
        <position position="110"/>
    </location>
</feature>
<dbReference type="Gene3D" id="3.10.110.10">
    <property type="entry name" value="Ubiquitin Conjugating Enzyme"/>
    <property type="match status" value="1"/>
</dbReference>
<evidence type="ECO:0000313" key="8">
    <source>
        <dbReference type="EMBL" id="CAF1635220.1"/>
    </source>
</evidence>
<proteinExistence type="inferred from homology"/>
<dbReference type="GO" id="GO:0005524">
    <property type="term" value="F:ATP binding"/>
    <property type="evidence" value="ECO:0007669"/>
    <property type="project" value="UniProtKB-UniRule"/>
</dbReference>
<evidence type="ECO:0000313" key="11">
    <source>
        <dbReference type="EMBL" id="CAF3759320.1"/>
    </source>
</evidence>
<evidence type="ECO:0000256" key="2">
    <source>
        <dbReference type="ARBA" id="ARBA00022786"/>
    </source>
</evidence>
<dbReference type="EMBL" id="CAJOBI010001342">
    <property type="protein sequence ID" value="CAF3876118.1"/>
    <property type="molecule type" value="Genomic_DNA"/>
</dbReference>
<dbReference type="SMART" id="SM00212">
    <property type="entry name" value="UBCc"/>
    <property type="match status" value="1"/>
</dbReference>
<evidence type="ECO:0000256" key="1">
    <source>
        <dbReference type="ARBA" id="ARBA00022679"/>
    </source>
</evidence>
<evidence type="ECO:0000313" key="7">
    <source>
        <dbReference type="EMBL" id="CAF1121423.1"/>
    </source>
</evidence>
<keyword evidence="4" id="KW-0067">ATP-binding</keyword>
<feature type="compositionally biased region" description="Polar residues" evidence="5">
    <location>
        <begin position="240"/>
        <end position="252"/>
    </location>
</feature>
<dbReference type="Proteomes" id="UP000676336">
    <property type="component" value="Unassembled WGS sequence"/>
</dbReference>
<evidence type="ECO:0000313" key="14">
    <source>
        <dbReference type="EMBL" id="CAF4025071.1"/>
    </source>
</evidence>
<dbReference type="EMBL" id="CAJNOV010002907">
    <property type="protein sequence ID" value="CAF1121423.1"/>
    <property type="molecule type" value="Genomic_DNA"/>
</dbReference>
<feature type="domain" description="UBC core" evidence="6">
    <location>
        <begin position="26"/>
        <end position="191"/>
    </location>
</feature>
<keyword evidence="2 4" id="KW-0833">Ubl conjugation pathway</keyword>
<reference evidence="7" key="1">
    <citation type="submission" date="2021-02" db="EMBL/GenBank/DDBJ databases">
        <authorList>
            <person name="Nowell W R."/>
        </authorList>
    </citation>
    <scope>NUCLEOTIDE SEQUENCE</scope>
</reference>
<evidence type="ECO:0000313" key="15">
    <source>
        <dbReference type="Proteomes" id="UP000663855"/>
    </source>
</evidence>
<dbReference type="Proteomes" id="UP000681967">
    <property type="component" value="Unassembled WGS sequence"/>
</dbReference>
<dbReference type="EMBL" id="CAJOBG010000112">
    <property type="protein sequence ID" value="CAF3759320.1"/>
    <property type="molecule type" value="Genomic_DNA"/>
</dbReference>
<dbReference type="EMBL" id="CAJNRF010015466">
    <property type="protein sequence ID" value="CAF2173842.1"/>
    <property type="molecule type" value="Genomic_DNA"/>
</dbReference>
<dbReference type="Proteomes" id="UP000663855">
    <property type="component" value="Unassembled WGS sequence"/>
</dbReference>
<gene>
    <name evidence="14" type="ORF">BYL167_LOCUS15002</name>
    <name evidence="7" type="ORF">CJN711_LOCUS8093</name>
    <name evidence="12" type="ORF">GIL414_LOCUS3617</name>
    <name evidence="8" type="ORF">KQP761_LOCUS26934</name>
    <name evidence="9" type="ORF">MBJ925_LOCUS11936</name>
    <name evidence="11" type="ORF">OVN521_LOCUS1592</name>
    <name evidence="13" type="ORF">SMN809_LOCUS5360</name>
    <name evidence="10" type="ORF">WKI299_LOCUS33087</name>
</gene>
<keyword evidence="16" id="KW-1185">Reference proteome</keyword>
<dbReference type="InterPro" id="IPR016135">
    <property type="entry name" value="UBQ-conjugating_enzyme/RWD"/>
</dbReference>
<dbReference type="Proteomes" id="UP000663824">
    <property type="component" value="Unassembled WGS sequence"/>
</dbReference>
<comment type="caution">
    <text evidence="7">The sequence shown here is derived from an EMBL/GenBank/DDBJ whole genome shotgun (WGS) entry which is preliminary data.</text>
</comment>
<evidence type="ECO:0000259" key="6">
    <source>
        <dbReference type="PROSITE" id="PS50127"/>
    </source>
</evidence>
<organism evidence="7 15">
    <name type="scientific">Rotaria magnacalcarata</name>
    <dbReference type="NCBI Taxonomy" id="392030"/>
    <lineage>
        <taxon>Eukaryota</taxon>
        <taxon>Metazoa</taxon>
        <taxon>Spiralia</taxon>
        <taxon>Gnathifera</taxon>
        <taxon>Rotifera</taxon>
        <taxon>Eurotatoria</taxon>
        <taxon>Bdelloidea</taxon>
        <taxon>Philodinida</taxon>
        <taxon>Philodinidae</taxon>
        <taxon>Rotaria</taxon>
    </lineage>
</organism>
<evidence type="ECO:0000256" key="5">
    <source>
        <dbReference type="SAM" id="MobiDB-lite"/>
    </source>
</evidence>
<evidence type="ECO:0000256" key="4">
    <source>
        <dbReference type="RuleBase" id="RU362109"/>
    </source>
</evidence>
<name>A0A814QQ77_9BILA</name>
<dbReference type="InterPro" id="IPR050113">
    <property type="entry name" value="Ub_conjugating_enzyme"/>
</dbReference>
<dbReference type="Proteomes" id="UP000663866">
    <property type="component" value="Unassembled WGS sequence"/>
</dbReference>
<dbReference type="GO" id="GO:0016740">
    <property type="term" value="F:transferase activity"/>
    <property type="evidence" value="ECO:0007669"/>
    <property type="project" value="UniProtKB-KW"/>
</dbReference>
<evidence type="ECO:0000313" key="9">
    <source>
        <dbReference type="EMBL" id="CAF2044800.1"/>
    </source>
</evidence>
<accession>A0A814QQ77</accession>
<dbReference type="Pfam" id="PF00179">
    <property type="entry name" value="UQ_con"/>
    <property type="match status" value="1"/>
</dbReference>
<dbReference type="PROSITE" id="PS50127">
    <property type="entry name" value="UBC_2"/>
    <property type="match status" value="1"/>
</dbReference>
<dbReference type="InterPro" id="IPR023313">
    <property type="entry name" value="UBQ-conjugating_AS"/>
</dbReference>
<dbReference type="EMBL" id="CAJNRE010005412">
    <property type="protein sequence ID" value="CAF2044800.1"/>
    <property type="molecule type" value="Genomic_DNA"/>
</dbReference>
<dbReference type="SUPFAM" id="SSF54495">
    <property type="entry name" value="UBC-like"/>
    <property type="match status" value="1"/>
</dbReference>
<evidence type="ECO:0000256" key="3">
    <source>
        <dbReference type="PROSITE-ProRule" id="PRU10133"/>
    </source>
</evidence>
<keyword evidence="1" id="KW-0808">Transferase</keyword>
<dbReference type="AlphaFoldDB" id="A0A814QQ77"/>
<feature type="region of interest" description="Disordered" evidence="5">
    <location>
        <begin position="232"/>
        <end position="252"/>
    </location>
</feature>
<dbReference type="OrthoDB" id="19692at2759"/>
<keyword evidence="4" id="KW-0547">Nucleotide-binding</keyword>
<protein>
    <recommendedName>
        <fullName evidence="6">UBC core domain-containing protein</fullName>
    </recommendedName>
</protein>
<dbReference type="EMBL" id="CAJOBH010005464">
    <property type="protein sequence ID" value="CAF4025071.1"/>
    <property type="molecule type" value="Genomic_DNA"/>
</dbReference>
<dbReference type="EMBL" id="CAJNOW010014786">
    <property type="protein sequence ID" value="CAF1635220.1"/>
    <property type="molecule type" value="Genomic_DNA"/>
</dbReference>
<dbReference type="Proteomes" id="UP000663834">
    <property type="component" value="Unassembled WGS sequence"/>
</dbReference>
<sequence>MANRNHDSHRRLYNASIKSSDQHQHGSFKILKNEFSDLVKDPPEGFIVEPDQSDFFTWNVGIFGAPDTLFAGGYYKAILKFPFDYPYRPPTLRFLSNIWHPNVYPDGNVCISILHEPGEDERSGEKACERWSVAQNVRSILLSIISMLSEPNTSSPANIDASLQYKKFQNDPINHPAYKEKLDYLIEKSKAIAKSEGVEIPQTVAEYTKRFDRKLPIPSIDDMQNYLIDDEDEEDEDNQSNDNYSQTSRTNSRIKLINNSEIKIAIKSTTKHDDNNNNSCGDYDGLSYRKKEFL</sequence>
<dbReference type="PROSITE" id="PS00183">
    <property type="entry name" value="UBC_1"/>
    <property type="match status" value="1"/>
</dbReference>
<evidence type="ECO:0000313" key="12">
    <source>
        <dbReference type="EMBL" id="CAF3844941.1"/>
    </source>
</evidence>
<dbReference type="PANTHER" id="PTHR24067">
    <property type="entry name" value="UBIQUITIN-CONJUGATING ENZYME E2"/>
    <property type="match status" value="1"/>
</dbReference>
<dbReference type="EMBL" id="CAJOBJ010000804">
    <property type="protein sequence ID" value="CAF3844941.1"/>
    <property type="molecule type" value="Genomic_DNA"/>
</dbReference>
<comment type="similarity">
    <text evidence="4">Belongs to the ubiquitin-conjugating enzyme family.</text>
</comment>